<dbReference type="RefSeq" id="WP_183494821.1">
    <property type="nucleotide sequence ID" value="NZ_JACIFF010000002.1"/>
</dbReference>
<dbReference type="Gene3D" id="3.90.80.10">
    <property type="entry name" value="Inorganic pyrophosphatase"/>
    <property type="match status" value="1"/>
</dbReference>
<evidence type="ECO:0000256" key="4">
    <source>
        <dbReference type="ARBA" id="ARBA00022801"/>
    </source>
</evidence>
<dbReference type="PANTHER" id="PTHR10286">
    <property type="entry name" value="INORGANIC PYROPHOSPHATASE"/>
    <property type="match status" value="1"/>
</dbReference>
<dbReference type="Proteomes" id="UP000576209">
    <property type="component" value="Unassembled WGS sequence"/>
</dbReference>
<evidence type="ECO:0000256" key="2">
    <source>
        <dbReference type="ARBA" id="ARBA00012146"/>
    </source>
</evidence>
<dbReference type="InterPro" id="IPR036649">
    <property type="entry name" value="Pyrophosphatase_sf"/>
</dbReference>
<dbReference type="GO" id="GO:0000287">
    <property type="term" value="F:magnesium ion binding"/>
    <property type="evidence" value="ECO:0007669"/>
    <property type="project" value="InterPro"/>
</dbReference>
<evidence type="ECO:0000256" key="3">
    <source>
        <dbReference type="ARBA" id="ARBA00022723"/>
    </source>
</evidence>
<comment type="caution">
    <text evidence="7">The sequence shown here is derived from an EMBL/GenBank/DDBJ whole genome shotgun (WGS) entry which is preliminary data.</text>
</comment>
<feature type="chain" id="PRO_5032532862" description="inorganic diphosphatase" evidence="6">
    <location>
        <begin position="22"/>
        <end position="214"/>
    </location>
</feature>
<keyword evidence="8" id="KW-1185">Reference proteome</keyword>
<reference evidence="7 8" key="1">
    <citation type="submission" date="2020-08" db="EMBL/GenBank/DDBJ databases">
        <title>Genomic Encyclopedia of Type Strains, Phase IV (KMG-IV): sequencing the most valuable type-strain genomes for metagenomic binning, comparative biology and taxonomic classification.</title>
        <authorList>
            <person name="Goeker M."/>
        </authorList>
    </citation>
    <scope>NUCLEOTIDE SEQUENCE [LARGE SCALE GENOMIC DNA]</scope>
    <source>
        <strain evidence="7 8">DSM 105137</strain>
    </source>
</reference>
<name>A0A840E9U1_9BACT</name>
<dbReference type="Pfam" id="PF00719">
    <property type="entry name" value="Pyrophosphatase"/>
    <property type="match status" value="1"/>
</dbReference>
<keyword evidence="5" id="KW-0460">Magnesium</keyword>
<accession>A0A840E9U1</accession>
<gene>
    <name evidence="7" type="ORF">GGR28_001192</name>
</gene>
<evidence type="ECO:0000313" key="8">
    <source>
        <dbReference type="Proteomes" id="UP000576209"/>
    </source>
</evidence>
<keyword evidence="4 7" id="KW-0378">Hydrolase</keyword>
<evidence type="ECO:0000256" key="5">
    <source>
        <dbReference type="ARBA" id="ARBA00022842"/>
    </source>
</evidence>
<dbReference type="GO" id="GO:0005737">
    <property type="term" value="C:cytoplasm"/>
    <property type="evidence" value="ECO:0007669"/>
    <property type="project" value="InterPro"/>
</dbReference>
<sequence length="214" mass="23603">MRVYSAALLFLLLTACETSPAEPLATEDTAEASDPYLIASIDGDALNVIVEIPAGTNHKIEYHRGAGYLNDTLPDGSQRVINFLPYPGNYGFIPSTLVEKARGGDGDALDVLVIGEGVPVGTQLRVYPIATLLLRDRGEIDTKIIAVPADSTAQVFRADNFLDFSLGNDAAKRIIETWFLNYKGPNATELLRWEDEAYAWREVRRWRTDSEAIQ</sequence>
<dbReference type="EMBL" id="JACIFF010000002">
    <property type="protein sequence ID" value="MBB4078579.1"/>
    <property type="molecule type" value="Genomic_DNA"/>
</dbReference>
<dbReference type="GO" id="GO:0006796">
    <property type="term" value="P:phosphate-containing compound metabolic process"/>
    <property type="evidence" value="ECO:0007669"/>
    <property type="project" value="InterPro"/>
</dbReference>
<evidence type="ECO:0000256" key="6">
    <source>
        <dbReference type="SAM" id="SignalP"/>
    </source>
</evidence>
<dbReference type="SUPFAM" id="SSF50324">
    <property type="entry name" value="Inorganic pyrophosphatase"/>
    <property type="match status" value="1"/>
</dbReference>
<evidence type="ECO:0000256" key="1">
    <source>
        <dbReference type="ARBA" id="ARBA00001946"/>
    </source>
</evidence>
<dbReference type="GO" id="GO:0004427">
    <property type="term" value="F:inorganic diphosphate phosphatase activity"/>
    <property type="evidence" value="ECO:0007669"/>
    <property type="project" value="UniProtKB-EC"/>
</dbReference>
<feature type="signal peptide" evidence="6">
    <location>
        <begin position="1"/>
        <end position="21"/>
    </location>
</feature>
<dbReference type="AlphaFoldDB" id="A0A840E9U1"/>
<comment type="cofactor">
    <cofactor evidence="1">
        <name>Mg(2+)</name>
        <dbReference type="ChEBI" id="CHEBI:18420"/>
    </cofactor>
</comment>
<protein>
    <recommendedName>
        <fullName evidence="2">inorganic diphosphatase</fullName>
        <ecNumber evidence="2">3.6.1.1</ecNumber>
    </recommendedName>
</protein>
<keyword evidence="3" id="KW-0479">Metal-binding</keyword>
<keyword evidence="6" id="KW-0732">Signal</keyword>
<dbReference type="EC" id="3.6.1.1" evidence="2"/>
<dbReference type="InterPro" id="IPR008162">
    <property type="entry name" value="Pyrophosphatase"/>
</dbReference>
<organism evidence="7 8">
    <name type="scientific">Neolewinella aquimaris</name>
    <dbReference type="NCBI Taxonomy" id="1835722"/>
    <lineage>
        <taxon>Bacteria</taxon>
        <taxon>Pseudomonadati</taxon>
        <taxon>Bacteroidota</taxon>
        <taxon>Saprospiria</taxon>
        <taxon>Saprospirales</taxon>
        <taxon>Lewinellaceae</taxon>
        <taxon>Neolewinella</taxon>
    </lineage>
</organism>
<evidence type="ECO:0000313" key="7">
    <source>
        <dbReference type="EMBL" id="MBB4078579.1"/>
    </source>
</evidence>
<dbReference type="PROSITE" id="PS51257">
    <property type="entry name" value="PROKAR_LIPOPROTEIN"/>
    <property type="match status" value="1"/>
</dbReference>
<proteinExistence type="predicted"/>